<comment type="caution">
    <text evidence="1">The sequence shown here is derived from an EMBL/GenBank/DDBJ whole genome shotgun (WGS) entry which is preliminary data.</text>
</comment>
<accession>A0ACB8K5F5</accession>
<sequence>MEELNSCSDNDTGMDGYIASIICRSNSCSEDVGSVEELDSSSACSSYSPAENRDMTEFPPTALCVSITSVAAERQVAVRDEHQDQSDPFYKKYTERMRWFDLLNYDRTCGISSVLNKQFLGTPSSFDSNSEAMEMSTPHLSLSKQTKKRLLRSLESDFEIVYVAQSCLSWEALQYQYTKVKALAESSSQNGVFYGNVVGEFQKFQVLLERFLEDEMCEGKRIWNYVRGRFALKSLLQVPQISGFSEEENVNVKGEAIGVKEVLKAIERCVDAFGKFVRADNKKPAWWKLIKNSLLWTYPPLEDPRDLEILCSLNRNLQKKELWLKDLQGKQRCWLKKVLNPVEESQRKEILFTMMDMKLVSRVLQMYTISSSQLKWCLEKLDNIEFKEGKVFRVCSSTGPLFPLS</sequence>
<evidence type="ECO:0000313" key="2">
    <source>
        <dbReference type="Proteomes" id="UP000829398"/>
    </source>
</evidence>
<dbReference type="EMBL" id="CM039175">
    <property type="protein sequence ID" value="KAH9740129.1"/>
    <property type="molecule type" value="Genomic_DNA"/>
</dbReference>
<organism evidence="1 2">
    <name type="scientific">Citrus sinensis</name>
    <name type="common">Sweet orange</name>
    <name type="synonym">Citrus aurantium var. sinensis</name>
    <dbReference type="NCBI Taxonomy" id="2711"/>
    <lineage>
        <taxon>Eukaryota</taxon>
        <taxon>Viridiplantae</taxon>
        <taxon>Streptophyta</taxon>
        <taxon>Embryophyta</taxon>
        <taxon>Tracheophyta</taxon>
        <taxon>Spermatophyta</taxon>
        <taxon>Magnoliopsida</taxon>
        <taxon>eudicotyledons</taxon>
        <taxon>Gunneridae</taxon>
        <taxon>Pentapetalae</taxon>
        <taxon>rosids</taxon>
        <taxon>malvids</taxon>
        <taxon>Sapindales</taxon>
        <taxon>Rutaceae</taxon>
        <taxon>Aurantioideae</taxon>
        <taxon>Citrus</taxon>
    </lineage>
</organism>
<keyword evidence="1" id="KW-0472">Membrane</keyword>
<dbReference type="Proteomes" id="UP000829398">
    <property type="component" value="Chromosome 6"/>
</dbReference>
<gene>
    <name evidence="1" type="ORF">KPL71_019369</name>
</gene>
<evidence type="ECO:0000313" key="1">
    <source>
        <dbReference type="EMBL" id="KAH9740129.1"/>
    </source>
</evidence>
<proteinExistence type="predicted"/>
<keyword evidence="1" id="KW-0812">Transmembrane</keyword>
<protein>
    <submittedName>
        <fullName evidence="1">Transmembrane protein</fullName>
    </submittedName>
</protein>
<name>A0ACB8K5F5_CITSI</name>
<reference evidence="2" key="1">
    <citation type="journal article" date="2023" name="Hortic. Res.">
        <title>A chromosome-level phased genome enabling allele-level studies in sweet orange: a case study on citrus Huanglongbing tolerance.</title>
        <authorList>
            <person name="Wu B."/>
            <person name="Yu Q."/>
            <person name="Deng Z."/>
            <person name="Duan Y."/>
            <person name="Luo F."/>
            <person name="Gmitter F. Jr."/>
        </authorList>
    </citation>
    <scope>NUCLEOTIDE SEQUENCE [LARGE SCALE GENOMIC DNA]</scope>
    <source>
        <strain evidence="2">cv. Valencia</strain>
    </source>
</reference>
<keyword evidence="2" id="KW-1185">Reference proteome</keyword>